<evidence type="ECO:0000313" key="2">
    <source>
        <dbReference type="Proteomes" id="UP000324222"/>
    </source>
</evidence>
<reference evidence="1 2" key="1">
    <citation type="submission" date="2019-05" db="EMBL/GenBank/DDBJ databases">
        <title>Another draft genome of Portunus trituberculatus and its Hox gene families provides insights of decapod evolution.</title>
        <authorList>
            <person name="Jeong J.-H."/>
            <person name="Song I."/>
            <person name="Kim S."/>
            <person name="Choi T."/>
            <person name="Kim D."/>
            <person name="Ryu S."/>
            <person name="Kim W."/>
        </authorList>
    </citation>
    <scope>NUCLEOTIDE SEQUENCE [LARGE SCALE GENOMIC DNA]</scope>
    <source>
        <tissue evidence="1">Muscle</tissue>
    </source>
</reference>
<name>A0A5B7FDD8_PORTR</name>
<gene>
    <name evidence="1" type="ORF">E2C01_038913</name>
</gene>
<proteinExistence type="predicted"/>
<sequence length="70" mass="7397">MRGLRRVVSVYDVNKATRLAIEAGLAKVCFGEQLMSLAGVPSVCVCACDGLPEVLLGSSSSNFLSFPTNF</sequence>
<protein>
    <submittedName>
        <fullName evidence="1">Uncharacterized protein</fullName>
    </submittedName>
</protein>
<accession>A0A5B7FDD8</accession>
<evidence type="ECO:0000313" key="1">
    <source>
        <dbReference type="EMBL" id="MPC45221.1"/>
    </source>
</evidence>
<keyword evidence="2" id="KW-1185">Reference proteome</keyword>
<dbReference type="EMBL" id="VSRR010006630">
    <property type="protein sequence ID" value="MPC45221.1"/>
    <property type="molecule type" value="Genomic_DNA"/>
</dbReference>
<dbReference type="AlphaFoldDB" id="A0A5B7FDD8"/>
<organism evidence="1 2">
    <name type="scientific">Portunus trituberculatus</name>
    <name type="common">Swimming crab</name>
    <name type="synonym">Neptunus trituberculatus</name>
    <dbReference type="NCBI Taxonomy" id="210409"/>
    <lineage>
        <taxon>Eukaryota</taxon>
        <taxon>Metazoa</taxon>
        <taxon>Ecdysozoa</taxon>
        <taxon>Arthropoda</taxon>
        <taxon>Crustacea</taxon>
        <taxon>Multicrustacea</taxon>
        <taxon>Malacostraca</taxon>
        <taxon>Eumalacostraca</taxon>
        <taxon>Eucarida</taxon>
        <taxon>Decapoda</taxon>
        <taxon>Pleocyemata</taxon>
        <taxon>Brachyura</taxon>
        <taxon>Eubrachyura</taxon>
        <taxon>Portunoidea</taxon>
        <taxon>Portunidae</taxon>
        <taxon>Portuninae</taxon>
        <taxon>Portunus</taxon>
    </lineage>
</organism>
<comment type="caution">
    <text evidence="1">The sequence shown here is derived from an EMBL/GenBank/DDBJ whole genome shotgun (WGS) entry which is preliminary data.</text>
</comment>
<dbReference type="Proteomes" id="UP000324222">
    <property type="component" value="Unassembled WGS sequence"/>
</dbReference>